<evidence type="ECO:0000256" key="1">
    <source>
        <dbReference type="SAM" id="MobiDB-lite"/>
    </source>
</evidence>
<reference evidence="2 3" key="1">
    <citation type="submission" date="2019-01" db="EMBL/GenBank/DDBJ databases">
        <title>Draft genome sequence of Psathyrella aberdarensis IHI B618.</title>
        <authorList>
            <person name="Buettner E."/>
            <person name="Kellner H."/>
        </authorList>
    </citation>
    <scope>NUCLEOTIDE SEQUENCE [LARGE SCALE GENOMIC DNA]</scope>
    <source>
        <strain evidence="2 3">IHI B618</strain>
    </source>
</reference>
<dbReference type="Proteomes" id="UP000290288">
    <property type="component" value="Unassembled WGS sequence"/>
</dbReference>
<evidence type="ECO:0000313" key="3">
    <source>
        <dbReference type="Proteomes" id="UP000290288"/>
    </source>
</evidence>
<gene>
    <name evidence="2" type="ORF">EST38_g3199</name>
</gene>
<sequence length="231" mass="25238">MLIECSDILSRICDPLYVATSLVFRMATTTSPSGACNVPPNVSKRKRSRQDSDSDPITSVFERRPVGPSASHARLPTPSPISKQRFKTKKGDHRASKGSCTTGATFHILLKLVGGKPVIYLYPPTATRVSTKLSLVLGWEFLAIYPVVPAKTRPQKVNTGLEVSFVYWEAETNAHNLLSPPASPLLPKAVTEIFIPNRATLDTTNSVLVEVGKITPYLDINTALTHTREKA</sequence>
<comment type="caution">
    <text evidence="2">The sequence shown here is derived from an EMBL/GenBank/DDBJ whole genome shotgun (WGS) entry which is preliminary data.</text>
</comment>
<proteinExistence type="predicted"/>
<evidence type="ECO:0000313" key="2">
    <source>
        <dbReference type="EMBL" id="RXW22645.1"/>
    </source>
</evidence>
<dbReference type="EMBL" id="SDEE01000065">
    <property type="protein sequence ID" value="RXW22645.1"/>
    <property type="molecule type" value="Genomic_DNA"/>
</dbReference>
<name>A0A4Q2DUQ5_9AGAR</name>
<feature type="region of interest" description="Disordered" evidence="1">
    <location>
        <begin position="32"/>
        <end position="98"/>
    </location>
</feature>
<keyword evidence="3" id="KW-1185">Reference proteome</keyword>
<accession>A0A4Q2DUQ5</accession>
<dbReference type="AlphaFoldDB" id="A0A4Q2DUQ5"/>
<organism evidence="2 3">
    <name type="scientific">Candolleomyces aberdarensis</name>
    <dbReference type="NCBI Taxonomy" id="2316362"/>
    <lineage>
        <taxon>Eukaryota</taxon>
        <taxon>Fungi</taxon>
        <taxon>Dikarya</taxon>
        <taxon>Basidiomycota</taxon>
        <taxon>Agaricomycotina</taxon>
        <taxon>Agaricomycetes</taxon>
        <taxon>Agaricomycetidae</taxon>
        <taxon>Agaricales</taxon>
        <taxon>Agaricineae</taxon>
        <taxon>Psathyrellaceae</taxon>
        <taxon>Candolleomyces</taxon>
    </lineage>
</organism>
<protein>
    <submittedName>
        <fullName evidence="2">Uncharacterized protein</fullName>
    </submittedName>
</protein>
<dbReference type="OrthoDB" id="419317at2759"/>